<dbReference type="FunFam" id="3.40.50.300:FF:000016">
    <property type="entry name" value="Oligopeptide ABC transporter ATP-binding component"/>
    <property type="match status" value="2"/>
</dbReference>
<dbReference type="GO" id="GO:0005524">
    <property type="term" value="F:ATP binding"/>
    <property type="evidence" value="ECO:0007669"/>
    <property type="project" value="UniProtKB-KW"/>
</dbReference>
<evidence type="ECO:0000256" key="7">
    <source>
        <dbReference type="ARBA" id="ARBA00023136"/>
    </source>
</evidence>
<dbReference type="NCBIfam" id="NF007739">
    <property type="entry name" value="PRK10419.1"/>
    <property type="match status" value="2"/>
</dbReference>
<accession>A0A1C6RX73</accession>
<sequence length="594" mass="64651">MADTLLSIENLSIRIDTSRGPIHPVRNLDLTISRGEMVGLVGESGSGKSVTAMSITGLLPARQARITGGHIRFDGRDLAALSDRQMRRIRGKDIATIFQEPMTALNPVFTIRDQLTEPLRQHMRLGRRQAMDRAGHLLDMVGIRDTARVLAGYPHELSGGMRQRVMIAMAMACEPKLLIADEPTTALDVTTQLQILDLIMDLQEQHGTAVLLITHDLGVVAQTCQRVAVMYGGELQETATTEQLFAAPQADYTKRLLSFIPSAHAHVVEAVEALAEEGTAGDASTPVPVEGDPAAPTEAADDDAPVLLEVTDLTKVFTGRRRRLGRPAEVVRAVDGVSFRVRRGRTLAIVGESGSGKSTTGRALLRLHEPTSGAVTFNGADLLAASDDEMRRLRSEMQIVFQDTYASLDPRWTIHRALAEPLRLHTDLDDAAIRARIVEVLKTVGLGEDAIDRFPHEFSGGQRQRIGIARALILNPSLVVCDEPVSALDVSVQAQVLDLMKQLQKDLGLTYVFISHDLSVVEMMADEIVVMSQGRVVEQGTVEEIFTRPQHPYTKALLAAIPVADPTARVDRAVRRSIVERGVAAADLPEKVAA</sequence>
<dbReference type="SUPFAM" id="SSF52540">
    <property type="entry name" value="P-loop containing nucleoside triphosphate hydrolases"/>
    <property type="match status" value="2"/>
</dbReference>
<evidence type="ECO:0000259" key="9">
    <source>
        <dbReference type="PROSITE" id="PS50893"/>
    </source>
</evidence>
<dbReference type="PROSITE" id="PS50893">
    <property type="entry name" value="ABC_TRANSPORTER_2"/>
    <property type="match status" value="2"/>
</dbReference>
<dbReference type="RefSeq" id="WP_091640291.1">
    <property type="nucleotide sequence ID" value="NZ_FMHW01000002.1"/>
</dbReference>
<dbReference type="InterPro" id="IPR003593">
    <property type="entry name" value="AAA+_ATPase"/>
</dbReference>
<keyword evidence="4" id="KW-1003">Cell membrane</keyword>
<feature type="domain" description="ABC transporter" evidence="9">
    <location>
        <begin position="6"/>
        <end position="257"/>
    </location>
</feature>
<feature type="region of interest" description="Disordered" evidence="8">
    <location>
        <begin position="277"/>
        <end position="303"/>
    </location>
</feature>
<evidence type="ECO:0000256" key="8">
    <source>
        <dbReference type="SAM" id="MobiDB-lite"/>
    </source>
</evidence>
<evidence type="ECO:0000313" key="11">
    <source>
        <dbReference type="Proteomes" id="UP000198959"/>
    </source>
</evidence>
<dbReference type="GO" id="GO:0016887">
    <property type="term" value="F:ATP hydrolysis activity"/>
    <property type="evidence" value="ECO:0007669"/>
    <property type="project" value="InterPro"/>
</dbReference>
<reference evidence="11" key="1">
    <citation type="submission" date="2016-06" db="EMBL/GenBank/DDBJ databases">
        <authorList>
            <person name="Varghese N."/>
            <person name="Submissions Spin"/>
        </authorList>
    </citation>
    <scope>NUCLEOTIDE SEQUENCE [LARGE SCALE GENOMIC DNA]</scope>
    <source>
        <strain evidence="11">DSM 43817</strain>
    </source>
</reference>
<dbReference type="OrthoDB" id="8036461at2"/>
<feature type="domain" description="ABC transporter" evidence="9">
    <location>
        <begin position="308"/>
        <end position="558"/>
    </location>
</feature>
<evidence type="ECO:0000256" key="4">
    <source>
        <dbReference type="ARBA" id="ARBA00022475"/>
    </source>
</evidence>
<evidence type="ECO:0000256" key="6">
    <source>
        <dbReference type="ARBA" id="ARBA00022840"/>
    </source>
</evidence>
<keyword evidence="11" id="KW-1185">Reference proteome</keyword>
<dbReference type="Gene3D" id="3.40.50.300">
    <property type="entry name" value="P-loop containing nucleotide triphosphate hydrolases"/>
    <property type="match status" value="2"/>
</dbReference>
<dbReference type="InterPro" id="IPR017871">
    <property type="entry name" value="ABC_transporter-like_CS"/>
</dbReference>
<dbReference type="Proteomes" id="UP000198959">
    <property type="component" value="Unassembled WGS sequence"/>
</dbReference>
<proteinExistence type="inferred from homology"/>
<dbReference type="CDD" id="cd03257">
    <property type="entry name" value="ABC_NikE_OppD_transporters"/>
    <property type="match status" value="2"/>
</dbReference>
<evidence type="ECO:0000256" key="5">
    <source>
        <dbReference type="ARBA" id="ARBA00022741"/>
    </source>
</evidence>
<evidence type="ECO:0000313" key="10">
    <source>
        <dbReference type="EMBL" id="SCL21808.1"/>
    </source>
</evidence>
<dbReference type="GO" id="GO:0015833">
    <property type="term" value="P:peptide transport"/>
    <property type="evidence" value="ECO:0007669"/>
    <property type="project" value="InterPro"/>
</dbReference>
<dbReference type="InterPro" id="IPR050388">
    <property type="entry name" value="ABC_Ni/Peptide_Import"/>
</dbReference>
<dbReference type="InterPro" id="IPR013563">
    <property type="entry name" value="Oligopep_ABC_C"/>
</dbReference>
<dbReference type="Pfam" id="PF00005">
    <property type="entry name" value="ABC_tran"/>
    <property type="match status" value="2"/>
</dbReference>
<dbReference type="AlphaFoldDB" id="A0A1C6RX73"/>
<gene>
    <name evidence="10" type="ORF">GA0074692_1260</name>
</gene>
<keyword evidence="5" id="KW-0547">Nucleotide-binding</keyword>
<keyword evidence="3" id="KW-0813">Transport</keyword>
<keyword evidence="6 10" id="KW-0067">ATP-binding</keyword>
<dbReference type="PANTHER" id="PTHR43297">
    <property type="entry name" value="OLIGOPEPTIDE TRANSPORT ATP-BINDING PROTEIN APPD"/>
    <property type="match status" value="1"/>
</dbReference>
<dbReference type="Pfam" id="PF08352">
    <property type="entry name" value="oligo_HPY"/>
    <property type="match status" value="1"/>
</dbReference>
<dbReference type="STRING" id="145854.GA0074692_1260"/>
<dbReference type="InterPro" id="IPR027417">
    <property type="entry name" value="P-loop_NTPase"/>
</dbReference>
<evidence type="ECO:0000256" key="2">
    <source>
        <dbReference type="ARBA" id="ARBA00005417"/>
    </source>
</evidence>
<protein>
    <submittedName>
        <fullName evidence="10">Peptide/nickel transport system ATP-binding protein</fullName>
    </submittedName>
</protein>
<dbReference type="PROSITE" id="PS00211">
    <property type="entry name" value="ABC_TRANSPORTER_1"/>
    <property type="match status" value="2"/>
</dbReference>
<dbReference type="NCBIfam" id="NF008453">
    <property type="entry name" value="PRK11308.1"/>
    <property type="match status" value="2"/>
</dbReference>
<keyword evidence="7" id="KW-0472">Membrane</keyword>
<dbReference type="EMBL" id="FMHW01000002">
    <property type="protein sequence ID" value="SCL21808.1"/>
    <property type="molecule type" value="Genomic_DNA"/>
</dbReference>
<dbReference type="InterPro" id="IPR003439">
    <property type="entry name" value="ABC_transporter-like_ATP-bd"/>
</dbReference>
<dbReference type="PANTHER" id="PTHR43297:SF2">
    <property type="entry name" value="DIPEPTIDE TRANSPORT ATP-BINDING PROTEIN DPPD"/>
    <property type="match status" value="1"/>
</dbReference>
<name>A0A1C6RX73_9ACTN</name>
<dbReference type="SMART" id="SM00382">
    <property type="entry name" value="AAA"/>
    <property type="match status" value="2"/>
</dbReference>
<evidence type="ECO:0000256" key="3">
    <source>
        <dbReference type="ARBA" id="ARBA00022448"/>
    </source>
</evidence>
<comment type="subcellular location">
    <subcellularLocation>
        <location evidence="1">Cell membrane</location>
        <topology evidence="1">Peripheral membrane protein</topology>
    </subcellularLocation>
</comment>
<dbReference type="GO" id="GO:0005886">
    <property type="term" value="C:plasma membrane"/>
    <property type="evidence" value="ECO:0007669"/>
    <property type="project" value="UniProtKB-SubCell"/>
</dbReference>
<comment type="similarity">
    <text evidence="2">Belongs to the ABC transporter superfamily.</text>
</comment>
<evidence type="ECO:0000256" key="1">
    <source>
        <dbReference type="ARBA" id="ARBA00004202"/>
    </source>
</evidence>
<organism evidence="10 11">
    <name type="scientific">Micromonospora pallida</name>
    <dbReference type="NCBI Taxonomy" id="145854"/>
    <lineage>
        <taxon>Bacteria</taxon>
        <taxon>Bacillati</taxon>
        <taxon>Actinomycetota</taxon>
        <taxon>Actinomycetes</taxon>
        <taxon>Micromonosporales</taxon>
        <taxon>Micromonosporaceae</taxon>
        <taxon>Micromonospora</taxon>
    </lineage>
</organism>